<dbReference type="InterPro" id="IPR027417">
    <property type="entry name" value="P-loop_NTPase"/>
</dbReference>
<dbReference type="GO" id="GO:0006281">
    <property type="term" value="P:DNA repair"/>
    <property type="evidence" value="ECO:0007669"/>
    <property type="project" value="InterPro"/>
</dbReference>
<dbReference type="InterPro" id="IPR001650">
    <property type="entry name" value="Helicase_C-like"/>
</dbReference>
<feature type="domain" description="Helicase C-terminal" evidence="3">
    <location>
        <begin position="1"/>
        <end position="118"/>
    </location>
</feature>
<evidence type="ECO:0000256" key="2">
    <source>
        <dbReference type="ARBA" id="ARBA00022806"/>
    </source>
</evidence>
<name>A0A829GNG9_LACPA</name>
<accession>A0A829GNG9</accession>
<evidence type="ECO:0000313" key="5">
    <source>
        <dbReference type="Proteomes" id="UP000014264"/>
    </source>
</evidence>
<evidence type="ECO:0000313" key="4">
    <source>
        <dbReference type="EMBL" id="EPC60291.1"/>
    </source>
</evidence>
<protein>
    <submittedName>
        <fullName evidence="4">ATP-dependent DNA helicase RecG</fullName>
    </submittedName>
</protein>
<keyword evidence="1" id="KW-0378">Hydrolase</keyword>
<reference evidence="4 5" key="1">
    <citation type="journal article" date="2013" name="PLoS ONE">
        <title>Lactobacillus paracasei comparative genomics: towards species pan-genome definition and exploitation of diversity.</title>
        <authorList>
            <person name="Smokvina T."/>
            <person name="Wels M."/>
            <person name="Polka J."/>
            <person name="Chervaux C."/>
            <person name="Brisse S."/>
            <person name="Boekhorst J."/>
            <person name="van Hylckama Vlieg J.E."/>
            <person name="Siezen R.J."/>
        </authorList>
    </citation>
    <scope>NUCLEOTIDE SEQUENCE [LARGE SCALE GENOMIC DNA]</scope>
    <source>
        <strain evidence="4 5">Lpp14</strain>
    </source>
</reference>
<keyword evidence="2 4" id="KW-0067">ATP-binding</keyword>
<proteinExistence type="predicted"/>
<dbReference type="Pfam" id="PF00271">
    <property type="entry name" value="Helicase_C"/>
    <property type="match status" value="1"/>
</dbReference>
<dbReference type="InterPro" id="IPR047112">
    <property type="entry name" value="RecG/Mfd"/>
</dbReference>
<dbReference type="EMBL" id="ANJZ01000262">
    <property type="protein sequence ID" value="EPC60291.1"/>
    <property type="molecule type" value="Genomic_DNA"/>
</dbReference>
<dbReference type="AlphaFoldDB" id="A0A829GNG9"/>
<keyword evidence="2 4" id="KW-0547">Nucleotide-binding</keyword>
<evidence type="ECO:0000259" key="3">
    <source>
        <dbReference type="PROSITE" id="PS51194"/>
    </source>
</evidence>
<dbReference type="SUPFAM" id="SSF52540">
    <property type="entry name" value="P-loop containing nucleoside triphosphate hydrolases"/>
    <property type="match status" value="1"/>
</dbReference>
<gene>
    <name evidence="4" type="ORF">Lpp14_11270</name>
</gene>
<dbReference type="PANTHER" id="PTHR47964:SF1">
    <property type="entry name" value="ATP-DEPENDENT DNA HELICASE HOMOLOG RECG, CHLOROPLASTIC"/>
    <property type="match status" value="1"/>
</dbReference>
<dbReference type="GO" id="GO:0003678">
    <property type="term" value="F:DNA helicase activity"/>
    <property type="evidence" value="ECO:0007669"/>
    <property type="project" value="TreeGrafter"/>
</dbReference>
<keyword evidence="2 4" id="KW-0347">Helicase</keyword>
<dbReference type="PROSITE" id="PS51194">
    <property type="entry name" value="HELICASE_CTER"/>
    <property type="match status" value="1"/>
</dbReference>
<sequence length="188" mass="20382">MQKAVGNLGPVALLHGQMKPDEKDQIMRAFSDGKIAVLVSTTVVEVGVDIPNATVMAIFDADRFGLSQLHQLRGRVGRGQKAAQCLLIADPKNEQGIARMEIMTKTNDGFLLAQKDLEMRGSGDIFGDKQSGLPEFKVADPVGDFPTLEAAQKIVAQIFKTDPHLLQSDHQPLAAYLAESRQMLGSLD</sequence>
<evidence type="ECO:0000256" key="1">
    <source>
        <dbReference type="ARBA" id="ARBA00022801"/>
    </source>
</evidence>
<dbReference type="Gene3D" id="3.40.50.300">
    <property type="entry name" value="P-loop containing nucleotide triphosphate hydrolases"/>
    <property type="match status" value="1"/>
</dbReference>
<dbReference type="PANTHER" id="PTHR47964">
    <property type="entry name" value="ATP-DEPENDENT DNA HELICASE HOMOLOG RECG, CHLOROPLASTIC"/>
    <property type="match status" value="1"/>
</dbReference>
<dbReference type="GO" id="GO:0016787">
    <property type="term" value="F:hydrolase activity"/>
    <property type="evidence" value="ECO:0007669"/>
    <property type="project" value="UniProtKB-KW"/>
</dbReference>
<dbReference type="SMART" id="SM00490">
    <property type="entry name" value="HELICc"/>
    <property type="match status" value="1"/>
</dbReference>
<organism evidence="4 5">
    <name type="scientific">Lacticaseibacillus paracasei subsp. paracasei Lpp14</name>
    <dbReference type="NCBI Taxonomy" id="1256204"/>
    <lineage>
        <taxon>Bacteria</taxon>
        <taxon>Bacillati</taxon>
        <taxon>Bacillota</taxon>
        <taxon>Bacilli</taxon>
        <taxon>Lactobacillales</taxon>
        <taxon>Lactobacillaceae</taxon>
        <taxon>Lacticaseibacillus</taxon>
    </lineage>
</organism>
<comment type="caution">
    <text evidence="4">The sequence shown here is derived from an EMBL/GenBank/DDBJ whole genome shotgun (WGS) entry which is preliminary data.</text>
</comment>
<dbReference type="InterPro" id="IPR045562">
    <property type="entry name" value="RecG_dom3_C"/>
</dbReference>
<dbReference type="Pfam" id="PF19833">
    <property type="entry name" value="RecG_dom3_C"/>
    <property type="match status" value="1"/>
</dbReference>
<dbReference type="Proteomes" id="UP000014264">
    <property type="component" value="Unassembled WGS sequence"/>
</dbReference>